<name>A0AB34FQ55_9HYPO</name>
<dbReference type="PRINTS" id="PR00081">
    <property type="entry name" value="GDHRDH"/>
</dbReference>
<keyword evidence="2" id="KW-0560">Oxidoreductase</keyword>
<dbReference type="AlphaFoldDB" id="A0AB34FQ55"/>
<keyword evidence="5" id="KW-1185">Reference proteome</keyword>
<dbReference type="InterPro" id="IPR002347">
    <property type="entry name" value="SDR_fam"/>
</dbReference>
<comment type="similarity">
    <text evidence="1 3">Belongs to the short-chain dehydrogenases/reductases (SDR) family.</text>
</comment>
<evidence type="ECO:0000256" key="1">
    <source>
        <dbReference type="ARBA" id="ARBA00006484"/>
    </source>
</evidence>
<reference evidence="4" key="1">
    <citation type="submission" date="2023-01" db="EMBL/GenBank/DDBJ databases">
        <title>The growth and conidiation of Purpureocillium lavendulum are regulated by nitrogen source and histone H3K14 acetylation.</title>
        <authorList>
            <person name="Tang P."/>
            <person name="Han J."/>
            <person name="Zhang C."/>
            <person name="Tang P."/>
            <person name="Qi F."/>
            <person name="Zhang K."/>
            <person name="Liang L."/>
        </authorList>
    </citation>
    <scope>NUCLEOTIDE SEQUENCE</scope>
    <source>
        <strain evidence="4">YMF1.00683</strain>
    </source>
</reference>
<evidence type="ECO:0000256" key="2">
    <source>
        <dbReference type="ARBA" id="ARBA00023002"/>
    </source>
</evidence>
<evidence type="ECO:0000256" key="3">
    <source>
        <dbReference type="RuleBase" id="RU000363"/>
    </source>
</evidence>
<dbReference type="PANTHER" id="PTHR44169">
    <property type="entry name" value="NADPH-DEPENDENT 1-ACYLDIHYDROXYACETONE PHOSPHATE REDUCTASE"/>
    <property type="match status" value="1"/>
</dbReference>
<evidence type="ECO:0000313" key="4">
    <source>
        <dbReference type="EMBL" id="KAJ6440988.1"/>
    </source>
</evidence>
<dbReference type="GO" id="GO:0006654">
    <property type="term" value="P:phosphatidic acid biosynthetic process"/>
    <property type="evidence" value="ECO:0007669"/>
    <property type="project" value="TreeGrafter"/>
</dbReference>
<dbReference type="Pfam" id="PF00106">
    <property type="entry name" value="adh_short"/>
    <property type="match status" value="1"/>
</dbReference>
<proteinExistence type="inferred from homology"/>
<dbReference type="GO" id="GO:0005783">
    <property type="term" value="C:endoplasmic reticulum"/>
    <property type="evidence" value="ECO:0007669"/>
    <property type="project" value="TreeGrafter"/>
</dbReference>
<dbReference type="GO" id="GO:0005811">
    <property type="term" value="C:lipid droplet"/>
    <property type="evidence" value="ECO:0007669"/>
    <property type="project" value="TreeGrafter"/>
</dbReference>
<dbReference type="SUPFAM" id="SSF51735">
    <property type="entry name" value="NAD(P)-binding Rossmann-fold domains"/>
    <property type="match status" value="1"/>
</dbReference>
<sequence length="292" mass="30976">MSSSPRRKTVLITGGSAGGIGSALAQAFHDQGCRVFATARDLHKVEHLKAIGISVLRLDVEDTASISNAATDVAAATVGTLDILVNNSGLGQAGPILDSDLDFSRKMFEVNFFGRVATTQAFAPLLIQAKGTVLNIGSIAGVCPQPWKGMYNASCAAVHQWSDTLRIEMEPFGVRVILVVTGAVRTNFLTNQPSVELSPRSIYAPAKASIEAVMNGTAVAKNFVDADAYARAVVANALRESPVKRQWAGGVATLIWAVSAFLWATSWDFLLAGQFAIKDLRRNLASKSGKTL</sequence>
<gene>
    <name evidence="4" type="ORF">O9K51_06781</name>
</gene>
<dbReference type="GO" id="GO:0000140">
    <property type="term" value="F:acylglycerone-phosphate reductase (NADP+) activity"/>
    <property type="evidence" value="ECO:0007669"/>
    <property type="project" value="TreeGrafter"/>
</dbReference>
<dbReference type="PRINTS" id="PR00080">
    <property type="entry name" value="SDRFAMILY"/>
</dbReference>
<dbReference type="FunFam" id="3.40.50.720:FF:000261">
    <property type="entry name" value="NADPH-dependent 1-acyldihydroxyacetone phosphate reductase"/>
    <property type="match status" value="1"/>
</dbReference>
<dbReference type="Proteomes" id="UP001163105">
    <property type="component" value="Unassembled WGS sequence"/>
</dbReference>
<protein>
    <submittedName>
        <fullName evidence="4">Short-chain dehydrogenase/reductase</fullName>
    </submittedName>
</protein>
<dbReference type="GO" id="GO:0019433">
    <property type="term" value="P:triglyceride catabolic process"/>
    <property type="evidence" value="ECO:0007669"/>
    <property type="project" value="TreeGrafter"/>
</dbReference>
<evidence type="ECO:0000313" key="5">
    <source>
        <dbReference type="Proteomes" id="UP001163105"/>
    </source>
</evidence>
<dbReference type="Gene3D" id="3.40.50.720">
    <property type="entry name" value="NAD(P)-binding Rossmann-like Domain"/>
    <property type="match status" value="1"/>
</dbReference>
<dbReference type="EMBL" id="JAQHRD010000005">
    <property type="protein sequence ID" value="KAJ6440988.1"/>
    <property type="molecule type" value="Genomic_DNA"/>
</dbReference>
<dbReference type="PANTHER" id="PTHR44169:SF3">
    <property type="entry name" value="SHORT-CHAIN DEHYDROGENASE SRDE"/>
    <property type="match status" value="1"/>
</dbReference>
<dbReference type="InterPro" id="IPR036291">
    <property type="entry name" value="NAD(P)-bd_dom_sf"/>
</dbReference>
<accession>A0AB34FQ55</accession>
<organism evidence="4 5">
    <name type="scientific">Purpureocillium lavendulum</name>
    <dbReference type="NCBI Taxonomy" id="1247861"/>
    <lineage>
        <taxon>Eukaryota</taxon>
        <taxon>Fungi</taxon>
        <taxon>Dikarya</taxon>
        <taxon>Ascomycota</taxon>
        <taxon>Pezizomycotina</taxon>
        <taxon>Sordariomycetes</taxon>
        <taxon>Hypocreomycetidae</taxon>
        <taxon>Hypocreales</taxon>
        <taxon>Ophiocordycipitaceae</taxon>
        <taxon>Purpureocillium</taxon>
    </lineage>
</organism>
<dbReference type="GO" id="GO:0004806">
    <property type="term" value="F:triacylglycerol lipase activity"/>
    <property type="evidence" value="ECO:0007669"/>
    <property type="project" value="TreeGrafter"/>
</dbReference>
<comment type="caution">
    <text evidence="4">The sequence shown here is derived from an EMBL/GenBank/DDBJ whole genome shotgun (WGS) entry which is preliminary data.</text>
</comment>